<evidence type="ECO:0000313" key="2">
    <source>
        <dbReference type="EMBL" id="SMG55152.1"/>
    </source>
</evidence>
<dbReference type="RefSeq" id="WP_085496922.1">
    <property type="nucleotide sequence ID" value="NZ_FXAZ01000006.1"/>
</dbReference>
<protein>
    <submittedName>
        <fullName evidence="2">Uncharacterized protein</fullName>
    </submittedName>
</protein>
<sequence length="64" mass="7114">MTFTQKPDGQDLTRQFLLQENARGLVEDICSTCEDDAEVSSPQQTQAAASEGNHFTSRKSHDEI</sequence>
<dbReference type="EMBL" id="FXAZ01000006">
    <property type="protein sequence ID" value="SMG55152.1"/>
    <property type="molecule type" value="Genomic_DNA"/>
</dbReference>
<dbReference type="Proteomes" id="UP000193834">
    <property type="component" value="Unassembled WGS sequence"/>
</dbReference>
<reference evidence="2 3" key="1">
    <citation type="submission" date="2017-04" db="EMBL/GenBank/DDBJ databases">
        <authorList>
            <person name="Afonso C.L."/>
            <person name="Miller P.J."/>
            <person name="Scott M.A."/>
            <person name="Spackman E."/>
            <person name="Goraichik I."/>
            <person name="Dimitrov K.M."/>
            <person name="Suarez D.L."/>
            <person name="Swayne D.E."/>
        </authorList>
    </citation>
    <scope>NUCLEOTIDE SEQUENCE [LARGE SCALE GENOMIC DNA]</scope>
    <source>
        <strain evidence="2 3">11</strain>
    </source>
</reference>
<evidence type="ECO:0000313" key="3">
    <source>
        <dbReference type="Proteomes" id="UP000193834"/>
    </source>
</evidence>
<dbReference type="AlphaFoldDB" id="A0A1X7LPI0"/>
<gene>
    <name evidence="2" type="ORF">SAMN06295960_3824</name>
</gene>
<name>A0A1X7LPI0_9BACL</name>
<proteinExistence type="predicted"/>
<accession>A0A1X7LPI0</accession>
<organism evidence="2 3">
    <name type="scientific">Paenibacillus aquistagni</name>
    <dbReference type="NCBI Taxonomy" id="1852522"/>
    <lineage>
        <taxon>Bacteria</taxon>
        <taxon>Bacillati</taxon>
        <taxon>Bacillota</taxon>
        <taxon>Bacilli</taxon>
        <taxon>Bacillales</taxon>
        <taxon>Paenibacillaceae</taxon>
        <taxon>Paenibacillus</taxon>
    </lineage>
</organism>
<keyword evidence="3" id="KW-1185">Reference proteome</keyword>
<feature type="region of interest" description="Disordered" evidence="1">
    <location>
        <begin position="37"/>
        <end position="64"/>
    </location>
</feature>
<evidence type="ECO:0000256" key="1">
    <source>
        <dbReference type="SAM" id="MobiDB-lite"/>
    </source>
</evidence>